<keyword evidence="3" id="KW-1185">Reference proteome</keyword>
<dbReference type="InParanoid" id="A0A409Y4A6"/>
<reference evidence="2 3" key="1">
    <citation type="journal article" date="2018" name="Evol. Lett.">
        <title>Horizontal gene cluster transfer increased hallucinogenic mushroom diversity.</title>
        <authorList>
            <person name="Reynolds H.T."/>
            <person name="Vijayakumar V."/>
            <person name="Gluck-Thaler E."/>
            <person name="Korotkin H.B."/>
            <person name="Matheny P.B."/>
            <person name="Slot J.C."/>
        </authorList>
    </citation>
    <scope>NUCLEOTIDE SEQUENCE [LARGE SCALE GENOMIC DNA]</scope>
    <source>
        <strain evidence="2 3">SRW20</strain>
    </source>
</reference>
<gene>
    <name evidence="2" type="ORF">CVT26_012924</name>
</gene>
<name>A0A409Y4A6_9AGAR</name>
<accession>A0A409Y4A6</accession>
<feature type="region of interest" description="Disordered" evidence="1">
    <location>
        <begin position="1"/>
        <end position="104"/>
    </location>
</feature>
<evidence type="ECO:0000313" key="2">
    <source>
        <dbReference type="EMBL" id="PPQ97823.1"/>
    </source>
</evidence>
<organism evidence="2 3">
    <name type="scientific">Gymnopilus dilepis</name>
    <dbReference type="NCBI Taxonomy" id="231916"/>
    <lineage>
        <taxon>Eukaryota</taxon>
        <taxon>Fungi</taxon>
        <taxon>Dikarya</taxon>
        <taxon>Basidiomycota</taxon>
        <taxon>Agaricomycotina</taxon>
        <taxon>Agaricomycetes</taxon>
        <taxon>Agaricomycetidae</taxon>
        <taxon>Agaricales</taxon>
        <taxon>Agaricineae</taxon>
        <taxon>Hymenogastraceae</taxon>
        <taxon>Gymnopilus</taxon>
    </lineage>
</organism>
<dbReference type="EMBL" id="NHYE01001186">
    <property type="protein sequence ID" value="PPQ97823.1"/>
    <property type="molecule type" value="Genomic_DNA"/>
</dbReference>
<evidence type="ECO:0000256" key="1">
    <source>
        <dbReference type="SAM" id="MobiDB-lite"/>
    </source>
</evidence>
<protein>
    <submittedName>
        <fullName evidence="2">Uncharacterized protein</fullName>
    </submittedName>
</protein>
<dbReference type="AlphaFoldDB" id="A0A409Y4A6"/>
<feature type="compositionally biased region" description="Gly residues" evidence="1">
    <location>
        <begin position="185"/>
        <end position="197"/>
    </location>
</feature>
<dbReference type="OrthoDB" id="3267475at2759"/>
<comment type="caution">
    <text evidence="2">The sequence shown here is derived from an EMBL/GenBank/DDBJ whole genome shotgun (WGS) entry which is preliminary data.</text>
</comment>
<feature type="compositionally biased region" description="Low complexity" evidence="1">
    <location>
        <begin position="17"/>
        <end position="29"/>
    </location>
</feature>
<dbReference type="Proteomes" id="UP000284706">
    <property type="component" value="Unassembled WGS sequence"/>
</dbReference>
<proteinExistence type="predicted"/>
<feature type="region of interest" description="Disordered" evidence="1">
    <location>
        <begin position="178"/>
        <end position="208"/>
    </location>
</feature>
<evidence type="ECO:0000313" key="3">
    <source>
        <dbReference type="Proteomes" id="UP000284706"/>
    </source>
</evidence>
<dbReference type="STRING" id="231916.A0A409Y4A6"/>
<sequence>MSHNHNHNRNTQWYPHQPQQGQGQQQGYRRNGGDGRQPQQRGPGQPQGPTPNSNAGVNVPPMNYHWQPHHQPHQTQHQPQSLGGGTSVHGHVMPPANSNDALQSSSAQRLLAVYPPASATPVHHISRHIGGMSMGNAPIFPQPDFYNMNLDTSISSSSSYNANPPPPPYSEYDNELRYLASHSPQGGGGGTGGGGADDSGFWENTRDEAVRLLSEQVQVGAGG</sequence>